<dbReference type="PANTHER" id="PTHR21600">
    <property type="entry name" value="MITOCHONDRIAL RNA PSEUDOURIDINE SYNTHASE"/>
    <property type="match status" value="1"/>
</dbReference>
<dbReference type="AlphaFoldDB" id="A0A9D1MSF2"/>
<dbReference type="GO" id="GO:0000455">
    <property type="term" value="P:enzyme-directed rRNA pseudouridine synthesis"/>
    <property type="evidence" value="ECO:0007669"/>
    <property type="project" value="TreeGrafter"/>
</dbReference>
<dbReference type="InterPro" id="IPR006145">
    <property type="entry name" value="PsdUridine_synth_RsuA/RluA"/>
</dbReference>
<proteinExistence type="inferred from homology"/>
<evidence type="ECO:0000259" key="6">
    <source>
        <dbReference type="Pfam" id="PF00849"/>
    </source>
</evidence>
<reference evidence="7" key="1">
    <citation type="submission" date="2020-10" db="EMBL/GenBank/DDBJ databases">
        <authorList>
            <person name="Gilroy R."/>
        </authorList>
    </citation>
    <scope>NUCLEOTIDE SEQUENCE</scope>
    <source>
        <strain evidence="7">CHK136-897</strain>
    </source>
</reference>
<keyword evidence="4" id="KW-0694">RNA-binding</keyword>
<name>A0A9D1MSF2_9PROT</name>
<dbReference type="InterPro" id="IPR036986">
    <property type="entry name" value="S4_RNA-bd_sf"/>
</dbReference>
<dbReference type="PROSITE" id="PS01129">
    <property type="entry name" value="PSI_RLU"/>
    <property type="match status" value="1"/>
</dbReference>
<evidence type="ECO:0000256" key="3">
    <source>
        <dbReference type="PIRSR" id="PIRSR606225-1"/>
    </source>
</evidence>
<comment type="similarity">
    <text evidence="1 5">Belongs to the pseudouridine synthase RluA family.</text>
</comment>
<comment type="function">
    <text evidence="5">Responsible for synthesis of pseudouridine from uracil.</text>
</comment>
<comment type="caution">
    <text evidence="7">The sequence shown here is derived from an EMBL/GenBank/DDBJ whole genome shotgun (WGS) entry which is preliminary data.</text>
</comment>
<dbReference type="Proteomes" id="UP000824142">
    <property type="component" value="Unassembled WGS sequence"/>
</dbReference>
<dbReference type="CDD" id="cd00165">
    <property type="entry name" value="S4"/>
    <property type="match status" value="1"/>
</dbReference>
<dbReference type="GO" id="GO:0009982">
    <property type="term" value="F:pseudouridine synthase activity"/>
    <property type="evidence" value="ECO:0007669"/>
    <property type="project" value="InterPro"/>
</dbReference>
<dbReference type="Pfam" id="PF00849">
    <property type="entry name" value="PseudoU_synth_2"/>
    <property type="match status" value="1"/>
</dbReference>
<evidence type="ECO:0000256" key="4">
    <source>
        <dbReference type="PROSITE-ProRule" id="PRU00182"/>
    </source>
</evidence>
<dbReference type="InterPro" id="IPR020103">
    <property type="entry name" value="PsdUridine_synth_cat_dom_sf"/>
</dbReference>
<dbReference type="InterPro" id="IPR006225">
    <property type="entry name" value="PsdUridine_synth_RluC/D"/>
</dbReference>
<dbReference type="PROSITE" id="PS50889">
    <property type="entry name" value="S4"/>
    <property type="match status" value="1"/>
</dbReference>
<accession>A0A9D1MSF2</accession>
<keyword evidence="2 5" id="KW-0413">Isomerase</keyword>
<gene>
    <name evidence="7" type="ORF">IAC63_02030</name>
</gene>
<dbReference type="PANTHER" id="PTHR21600:SF81">
    <property type="entry name" value="21S RRNA PSEUDOURIDINE(2819) SYNTHASE"/>
    <property type="match status" value="1"/>
</dbReference>
<dbReference type="EMBL" id="DVNO01000014">
    <property type="protein sequence ID" value="HIU65397.1"/>
    <property type="molecule type" value="Genomic_DNA"/>
</dbReference>
<dbReference type="InterPro" id="IPR006224">
    <property type="entry name" value="PsdUridine_synth_RluA-like_CS"/>
</dbReference>
<dbReference type="InterPro" id="IPR050188">
    <property type="entry name" value="RluA_PseudoU_synthase"/>
</dbReference>
<evidence type="ECO:0000256" key="2">
    <source>
        <dbReference type="ARBA" id="ARBA00023235"/>
    </source>
</evidence>
<protein>
    <recommendedName>
        <fullName evidence="5">Pseudouridine synthase</fullName>
        <ecNumber evidence="5">5.4.99.-</ecNumber>
    </recommendedName>
</protein>
<dbReference type="CDD" id="cd02869">
    <property type="entry name" value="PseudoU_synth_RluA_like"/>
    <property type="match status" value="1"/>
</dbReference>
<evidence type="ECO:0000313" key="8">
    <source>
        <dbReference type="Proteomes" id="UP000824142"/>
    </source>
</evidence>
<reference evidence="7" key="2">
    <citation type="journal article" date="2021" name="PeerJ">
        <title>Extensive microbial diversity within the chicken gut microbiome revealed by metagenomics and culture.</title>
        <authorList>
            <person name="Gilroy R."/>
            <person name="Ravi A."/>
            <person name="Getino M."/>
            <person name="Pursley I."/>
            <person name="Horton D.L."/>
            <person name="Alikhan N.F."/>
            <person name="Baker D."/>
            <person name="Gharbi K."/>
            <person name="Hall N."/>
            <person name="Watson M."/>
            <person name="Adriaenssens E.M."/>
            <person name="Foster-Nyarko E."/>
            <person name="Jarju S."/>
            <person name="Secka A."/>
            <person name="Antonio M."/>
            <person name="Oren A."/>
            <person name="Chaudhuri R.R."/>
            <person name="La Ragione R."/>
            <person name="Hildebrand F."/>
            <person name="Pallen M.J."/>
        </authorList>
    </citation>
    <scope>NUCLEOTIDE SEQUENCE</scope>
    <source>
        <strain evidence="7">CHK136-897</strain>
    </source>
</reference>
<sequence>MAELVQISKTEDGVRLLRWFLRKFPAMPQREFYKLCRGGQIRVNSSRAKGQEVLRSGDVVRVPPTLASYAVLPAKKTESGSVFSLADLEALRKCIIHNDEDIVVFNKPAGLAVQGGTGIRKSIDKMAAALFPYDKISLVHRLDRETSGVLVVAKNQRAAQFLANEFQNKTAHKEYLALLNGDVYPLSGVIDNYMVKGQVFDNAKRINDGTGQKPQRAITEYKVLSQAGGHLSWVLFSPKTGRTHQLRVHSALCLHAPIVGDILYGNNKKLDGALRSMLETNNLFLLAYRITFRHPSTGKMLTINAPIPDFMLPVIKFLEFKLP</sequence>
<feature type="active site" evidence="3">
    <location>
        <position position="143"/>
    </location>
</feature>
<organism evidence="7 8">
    <name type="scientific">Candidatus Enterousia avicola</name>
    <dbReference type="NCBI Taxonomy" id="2840787"/>
    <lineage>
        <taxon>Bacteria</taxon>
        <taxon>Pseudomonadati</taxon>
        <taxon>Pseudomonadota</taxon>
        <taxon>Alphaproteobacteria</taxon>
        <taxon>Candidatus Enterousia</taxon>
    </lineage>
</organism>
<dbReference type="NCBIfam" id="TIGR00005">
    <property type="entry name" value="rluA_subfam"/>
    <property type="match status" value="1"/>
</dbReference>
<comment type="catalytic activity">
    <reaction evidence="5">
        <text>a uridine in RNA = a pseudouridine in RNA</text>
        <dbReference type="Rhea" id="RHEA:48348"/>
        <dbReference type="Rhea" id="RHEA-COMP:12068"/>
        <dbReference type="Rhea" id="RHEA-COMP:12069"/>
        <dbReference type="ChEBI" id="CHEBI:65314"/>
        <dbReference type="ChEBI" id="CHEBI:65315"/>
    </reaction>
</comment>
<evidence type="ECO:0000256" key="5">
    <source>
        <dbReference type="RuleBase" id="RU362028"/>
    </source>
</evidence>
<dbReference type="EC" id="5.4.99.-" evidence="5"/>
<evidence type="ECO:0000313" key="7">
    <source>
        <dbReference type="EMBL" id="HIU65397.1"/>
    </source>
</evidence>
<dbReference type="Gene3D" id="3.30.2350.10">
    <property type="entry name" value="Pseudouridine synthase"/>
    <property type="match status" value="1"/>
</dbReference>
<dbReference type="Gene3D" id="3.10.290.10">
    <property type="entry name" value="RNA-binding S4 domain"/>
    <property type="match status" value="1"/>
</dbReference>
<evidence type="ECO:0000256" key="1">
    <source>
        <dbReference type="ARBA" id="ARBA00010876"/>
    </source>
</evidence>
<dbReference type="GO" id="GO:0003723">
    <property type="term" value="F:RNA binding"/>
    <property type="evidence" value="ECO:0007669"/>
    <property type="project" value="UniProtKB-KW"/>
</dbReference>
<dbReference type="GO" id="GO:0140098">
    <property type="term" value="F:catalytic activity, acting on RNA"/>
    <property type="evidence" value="ECO:0007669"/>
    <property type="project" value="UniProtKB-ARBA"/>
</dbReference>
<dbReference type="SUPFAM" id="SSF55120">
    <property type="entry name" value="Pseudouridine synthase"/>
    <property type="match status" value="1"/>
</dbReference>
<feature type="domain" description="Pseudouridine synthase RsuA/RluA-like" evidence="6">
    <location>
        <begin position="101"/>
        <end position="251"/>
    </location>
</feature>